<reference evidence="2" key="1">
    <citation type="journal article" date="2019" name="Int. J. Syst. Evol. Microbiol.">
        <title>The Global Catalogue of Microorganisms (GCM) 10K type strain sequencing project: providing services to taxonomists for standard genome sequencing and annotation.</title>
        <authorList>
            <consortium name="The Broad Institute Genomics Platform"/>
            <consortium name="The Broad Institute Genome Sequencing Center for Infectious Disease"/>
            <person name="Wu L."/>
            <person name="Ma J."/>
        </authorList>
    </citation>
    <scope>NUCLEOTIDE SEQUENCE [LARGE SCALE GENOMIC DNA]</scope>
    <source>
        <strain evidence="2">CCUG 62114</strain>
    </source>
</reference>
<dbReference type="EMBL" id="JBHTJM010000006">
    <property type="protein sequence ID" value="MFD0963644.1"/>
    <property type="molecule type" value="Genomic_DNA"/>
</dbReference>
<name>A0ABW3I1D1_9FLAO</name>
<gene>
    <name evidence="1" type="ORF">ACFQ1O_06480</name>
</gene>
<organism evidence="1 2">
    <name type="scientific">Pseudofulvibacter geojedonensis</name>
    <dbReference type="NCBI Taxonomy" id="1123758"/>
    <lineage>
        <taxon>Bacteria</taxon>
        <taxon>Pseudomonadati</taxon>
        <taxon>Bacteroidota</taxon>
        <taxon>Flavobacteriia</taxon>
        <taxon>Flavobacteriales</taxon>
        <taxon>Flavobacteriaceae</taxon>
        <taxon>Pseudofulvibacter</taxon>
    </lineage>
</organism>
<keyword evidence="2" id="KW-1185">Reference proteome</keyword>
<dbReference type="RefSeq" id="WP_377714558.1">
    <property type="nucleotide sequence ID" value="NZ_JBHTJM010000006.1"/>
</dbReference>
<evidence type="ECO:0000313" key="2">
    <source>
        <dbReference type="Proteomes" id="UP001596997"/>
    </source>
</evidence>
<protein>
    <recommendedName>
        <fullName evidence="3">Lipocalin-like domain-containing protein</fullName>
    </recommendedName>
</protein>
<proteinExistence type="predicted"/>
<sequence>MMKILVMLTFFLATVNCVQGQLKEDVLGVWKVNNTKKDITYEFTKENFLYITTSSYIEQDGKKNLLEKIETFKFKNDYKENQDYIDLGLYDSFMGEVIEIEKLIYQVYEDKMVLCKSENSKIRPKDCQYIHGKIILIKM</sequence>
<evidence type="ECO:0008006" key="3">
    <source>
        <dbReference type="Google" id="ProtNLM"/>
    </source>
</evidence>
<evidence type="ECO:0000313" key="1">
    <source>
        <dbReference type="EMBL" id="MFD0963644.1"/>
    </source>
</evidence>
<dbReference type="Proteomes" id="UP001596997">
    <property type="component" value="Unassembled WGS sequence"/>
</dbReference>
<accession>A0ABW3I1D1</accession>
<comment type="caution">
    <text evidence="1">The sequence shown here is derived from an EMBL/GenBank/DDBJ whole genome shotgun (WGS) entry which is preliminary data.</text>
</comment>